<reference evidence="2 3" key="1">
    <citation type="submission" date="2024-03" db="EMBL/GenBank/DDBJ databases">
        <title>Human intestinal bacterial collection.</title>
        <authorList>
            <person name="Pauvert C."/>
            <person name="Hitch T.C.A."/>
            <person name="Clavel T."/>
        </authorList>
    </citation>
    <scope>NUCLEOTIDE SEQUENCE [LARGE SCALE GENOMIC DNA]</scope>
    <source>
        <strain evidence="2 3">CLA-JM-H44</strain>
    </source>
</reference>
<name>A0ABV1DWX2_9FIRM</name>
<comment type="caution">
    <text evidence="2">The sequence shown here is derived from an EMBL/GenBank/DDBJ whole genome shotgun (WGS) entry which is preliminary data.</text>
</comment>
<gene>
    <name evidence="2" type="ORF">WMO26_01780</name>
</gene>
<keyword evidence="1" id="KW-1133">Transmembrane helix</keyword>
<organism evidence="2 3">
    <name type="scientific">Solibaculum intestinale</name>
    <dbReference type="NCBI Taxonomy" id="3133165"/>
    <lineage>
        <taxon>Bacteria</taxon>
        <taxon>Bacillati</taxon>
        <taxon>Bacillota</taxon>
        <taxon>Clostridia</taxon>
        <taxon>Eubacteriales</taxon>
        <taxon>Oscillospiraceae</taxon>
        <taxon>Solibaculum</taxon>
    </lineage>
</organism>
<evidence type="ECO:0008006" key="4">
    <source>
        <dbReference type="Google" id="ProtNLM"/>
    </source>
</evidence>
<dbReference type="EMBL" id="JBBMFD010000001">
    <property type="protein sequence ID" value="MEQ2439553.1"/>
    <property type="molecule type" value="Genomic_DNA"/>
</dbReference>
<dbReference type="Proteomes" id="UP001489509">
    <property type="component" value="Unassembled WGS sequence"/>
</dbReference>
<feature type="transmembrane region" description="Helical" evidence="1">
    <location>
        <begin position="12"/>
        <end position="45"/>
    </location>
</feature>
<keyword evidence="3" id="KW-1185">Reference proteome</keyword>
<sequence length="49" mass="5213">MRQLSRIIGTILLVLGLLLLLFCVLPVQVLVVVGAAIMVLIGIALLRAC</sequence>
<keyword evidence="1" id="KW-0812">Transmembrane</keyword>
<evidence type="ECO:0000256" key="1">
    <source>
        <dbReference type="SAM" id="Phobius"/>
    </source>
</evidence>
<proteinExistence type="predicted"/>
<evidence type="ECO:0000313" key="2">
    <source>
        <dbReference type="EMBL" id="MEQ2439553.1"/>
    </source>
</evidence>
<evidence type="ECO:0000313" key="3">
    <source>
        <dbReference type="Proteomes" id="UP001489509"/>
    </source>
</evidence>
<keyword evidence="1" id="KW-0472">Membrane</keyword>
<dbReference type="RefSeq" id="WP_349217811.1">
    <property type="nucleotide sequence ID" value="NZ_JBBMFD010000001.1"/>
</dbReference>
<accession>A0ABV1DWX2</accession>
<protein>
    <recommendedName>
        <fullName evidence="4">DUF2892 domain-containing protein</fullName>
    </recommendedName>
</protein>